<reference evidence="10" key="2">
    <citation type="journal article" date="2019" name="Int. J. Syst. Evol. Microbiol.">
        <title>The Global Catalogue of Microorganisms (GCM) 10K type strain sequencing project: providing services to taxonomists for standard genome sequencing and annotation.</title>
        <authorList>
            <consortium name="The Broad Institute Genomics Platform"/>
            <consortium name="The Broad Institute Genome Sequencing Center for Infectious Disease"/>
            <person name="Wu L."/>
            <person name="Ma J."/>
        </authorList>
    </citation>
    <scope>NUCLEOTIDE SEQUENCE [LARGE SCALE GENOMIC DNA]</scope>
    <source>
        <strain evidence="10">NBRC 107715</strain>
    </source>
</reference>
<keyword evidence="10" id="KW-1185">Reference proteome</keyword>
<accession>A0A512J779</accession>
<evidence type="ECO:0000259" key="6">
    <source>
        <dbReference type="Pfam" id="PF02350"/>
    </source>
</evidence>
<evidence type="ECO:0000313" key="8">
    <source>
        <dbReference type="EMBL" id="GLS62615.1"/>
    </source>
</evidence>
<dbReference type="EMBL" id="BSPK01000016">
    <property type="protein sequence ID" value="GLS62615.1"/>
    <property type="molecule type" value="Genomic_DNA"/>
</dbReference>
<dbReference type="PANTHER" id="PTHR43174:SF2">
    <property type="entry name" value="UDP-N-ACETYLGLUCOSAMINE 2-EPIMERASE"/>
    <property type="match status" value="1"/>
</dbReference>
<evidence type="ECO:0000256" key="4">
    <source>
        <dbReference type="ARBA" id="ARBA00038858"/>
    </source>
</evidence>
<evidence type="ECO:0000313" key="7">
    <source>
        <dbReference type="EMBL" id="GEP05803.1"/>
    </source>
</evidence>
<comment type="similarity">
    <text evidence="3 5">Belongs to the UDP-N-acetylglucosamine 2-epimerase family.</text>
</comment>
<evidence type="ECO:0000256" key="1">
    <source>
        <dbReference type="ARBA" id="ARBA00023235"/>
    </source>
</evidence>
<dbReference type="Gene3D" id="3.40.50.2000">
    <property type="entry name" value="Glycogen Phosphorylase B"/>
    <property type="match status" value="2"/>
</dbReference>
<evidence type="ECO:0000256" key="2">
    <source>
        <dbReference type="ARBA" id="ARBA00036080"/>
    </source>
</evidence>
<keyword evidence="1 5" id="KW-0413">Isomerase</keyword>
<protein>
    <recommendedName>
        <fullName evidence="4">UDP-N-acetylglucosamine 2-epimerase (non-hydrolyzing)</fullName>
        <ecNumber evidence="4">5.1.3.14</ecNumber>
    </recommendedName>
</protein>
<comment type="catalytic activity">
    <reaction evidence="2">
        <text>UDP-N-acetyl-alpha-D-glucosamine = UDP-N-acetyl-alpha-D-mannosamine</text>
        <dbReference type="Rhea" id="RHEA:17213"/>
        <dbReference type="ChEBI" id="CHEBI:57705"/>
        <dbReference type="ChEBI" id="CHEBI:68623"/>
        <dbReference type="EC" id="5.1.3.14"/>
    </reaction>
</comment>
<dbReference type="AlphaFoldDB" id="A0A512J779"/>
<dbReference type="Proteomes" id="UP001156856">
    <property type="component" value="Unassembled WGS sequence"/>
</dbReference>
<dbReference type="GO" id="GO:0008761">
    <property type="term" value="F:UDP-N-acetylglucosamine 2-epimerase activity"/>
    <property type="evidence" value="ECO:0007669"/>
    <property type="project" value="UniProtKB-EC"/>
</dbReference>
<dbReference type="SUPFAM" id="SSF53756">
    <property type="entry name" value="UDP-Glycosyltransferase/glycogen phosphorylase"/>
    <property type="match status" value="1"/>
</dbReference>
<proteinExistence type="inferred from homology"/>
<evidence type="ECO:0000256" key="5">
    <source>
        <dbReference type="RuleBase" id="RU003513"/>
    </source>
</evidence>
<reference evidence="8" key="1">
    <citation type="journal article" date="2014" name="Int. J. Syst. Evol. Microbiol.">
        <title>Complete genome of a new Firmicutes species belonging to the dominant human colonic microbiota ('Ruminococcus bicirculans') reveals two chromosomes and a selective capacity to utilize plant glucans.</title>
        <authorList>
            <consortium name="NISC Comparative Sequencing Program"/>
            <person name="Wegmann U."/>
            <person name="Louis P."/>
            <person name="Goesmann A."/>
            <person name="Henrissat B."/>
            <person name="Duncan S.H."/>
            <person name="Flint H.J."/>
        </authorList>
    </citation>
    <scope>NUCLEOTIDE SEQUENCE</scope>
    <source>
        <strain evidence="8">NBRC 107715</strain>
    </source>
</reference>
<dbReference type="InterPro" id="IPR029767">
    <property type="entry name" value="WecB-like"/>
</dbReference>
<dbReference type="Proteomes" id="UP000321960">
    <property type="component" value="Unassembled WGS sequence"/>
</dbReference>
<comment type="caution">
    <text evidence="7">The sequence shown here is derived from an EMBL/GenBank/DDBJ whole genome shotgun (WGS) entry which is preliminary data.</text>
</comment>
<reference evidence="7 9" key="3">
    <citation type="submission" date="2019-07" db="EMBL/GenBank/DDBJ databases">
        <title>Whole genome shotgun sequence of Methylobacterium oxalidis NBRC 107715.</title>
        <authorList>
            <person name="Hosoyama A."/>
            <person name="Uohara A."/>
            <person name="Ohji S."/>
            <person name="Ichikawa N."/>
        </authorList>
    </citation>
    <scope>NUCLEOTIDE SEQUENCE [LARGE SCALE GENOMIC DNA]</scope>
    <source>
        <strain evidence="7 9">NBRC 107715</strain>
    </source>
</reference>
<dbReference type="Pfam" id="PF02350">
    <property type="entry name" value="Epimerase_2"/>
    <property type="match status" value="1"/>
</dbReference>
<name>A0A512J779_9HYPH</name>
<dbReference type="NCBIfam" id="TIGR00236">
    <property type="entry name" value="wecB"/>
    <property type="match status" value="1"/>
</dbReference>
<dbReference type="CDD" id="cd03786">
    <property type="entry name" value="GTB_UDP-GlcNAc_2-Epimerase"/>
    <property type="match status" value="1"/>
</dbReference>
<dbReference type="PANTHER" id="PTHR43174">
    <property type="entry name" value="UDP-N-ACETYLGLUCOSAMINE 2-EPIMERASE"/>
    <property type="match status" value="1"/>
</dbReference>
<sequence length="403" mass="44005">MGHSMKILSVFGTRPEAIKMAPVVAMLQQTPGIASRVCSTGQHRSMLDSVLSTFDIRPDDDLDVMRADQSLTDVFARVMTGLDRILADWKPDYVLVQGDTATSTAAGMAAFFRRVRIGHVEAGLRTGNILSPWPEEANRRVTAVVADRHYAPTSRARNALLQEGYPADRILVTGNTGIDALLRMAEFVQRPGETRARLEERFGWIDPSARLVLVTGHRRESFGEGFLGICKALSELARKPGIQVVYPVHLNPNVRGPVFEHLGDNPGIRLIEPLDYPDFVYLMTRASLILTDSGGVQEEAPVLRKPVLVMRDTSERAEAVEAGVARLVGTDPRAIVAGVSRLLDEPAAYSAMASGASPFGDGHASARIVADLVNQSETTPAFRPNLRVSREFAAPSPRFQRFA</sequence>
<evidence type="ECO:0000313" key="10">
    <source>
        <dbReference type="Proteomes" id="UP001156856"/>
    </source>
</evidence>
<organism evidence="7 9">
    <name type="scientific">Methylobacterium oxalidis</name>
    <dbReference type="NCBI Taxonomy" id="944322"/>
    <lineage>
        <taxon>Bacteria</taxon>
        <taxon>Pseudomonadati</taxon>
        <taxon>Pseudomonadota</taxon>
        <taxon>Alphaproteobacteria</taxon>
        <taxon>Hyphomicrobiales</taxon>
        <taxon>Methylobacteriaceae</taxon>
        <taxon>Methylobacterium</taxon>
    </lineage>
</organism>
<reference evidence="8" key="4">
    <citation type="submission" date="2023-01" db="EMBL/GenBank/DDBJ databases">
        <title>Draft genome sequence of Methylobacterium oxalidis strain NBRC 107715.</title>
        <authorList>
            <person name="Sun Q."/>
            <person name="Mori K."/>
        </authorList>
    </citation>
    <scope>NUCLEOTIDE SEQUENCE</scope>
    <source>
        <strain evidence="8">NBRC 107715</strain>
    </source>
</reference>
<gene>
    <name evidence="8" type="ORF">GCM10007888_09960</name>
    <name evidence="7" type="ORF">MOX02_38410</name>
</gene>
<dbReference type="EMBL" id="BJZU01000079">
    <property type="protein sequence ID" value="GEP05803.1"/>
    <property type="molecule type" value="Genomic_DNA"/>
</dbReference>
<feature type="domain" description="UDP-N-acetylglucosamine 2-epimerase" evidence="6">
    <location>
        <begin position="27"/>
        <end position="370"/>
    </location>
</feature>
<dbReference type="EC" id="5.1.3.14" evidence="4"/>
<evidence type="ECO:0000256" key="3">
    <source>
        <dbReference type="ARBA" id="ARBA00038209"/>
    </source>
</evidence>
<evidence type="ECO:0000313" key="9">
    <source>
        <dbReference type="Proteomes" id="UP000321960"/>
    </source>
</evidence>
<dbReference type="InterPro" id="IPR003331">
    <property type="entry name" value="UDP_GlcNAc_Epimerase_2_dom"/>
</dbReference>